<gene>
    <name evidence="2" type="ORF">UW53_C0002G0035</name>
</gene>
<feature type="transmembrane region" description="Helical" evidence="1">
    <location>
        <begin position="6"/>
        <end position="23"/>
    </location>
</feature>
<sequence>MLVLVVWAGTGLLIGGWMLYLLINSVKNPQTCVWCHKPIRFWHKKQKTFDKLFYHCESCVTKKSTRGA</sequence>
<dbReference type="Proteomes" id="UP000034087">
    <property type="component" value="Unassembled WGS sequence"/>
</dbReference>
<evidence type="ECO:0000256" key="1">
    <source>
        <dbReference type="SAM" id="Phobius"/>
    </source>
</evidence>
<reference evidence="2 3" key="1">
    <citation type="journal article" date="2015" name="Nature">
        <title>rRNA introns, odd ribosomes, and small enigmatic genomes across a large radiation of phyla.</title>
        <authorList>
            <person name="Brown C.T."/>
            <person name="Hug L.A."/>
            <person name="Thomas B.C."/>
            <person name="Sharon I."/>
            <person name="Castelle C.J."/>
            <person name="Singh A."/>
            <person name="Wilkins M.J."/>
            <person name="Williams K.H."/>
            <person name="Banfield J.F."/>
        </authorList>
    </citation>
    <scope>NUCLEOTIDE SEQUENCE [LARGE SCALE GENOMIC DNA]</scope>
</reference>
<keyword evidence="1" id="KW-0472">Membrane</keyword>
<proteinExistence type="predicted"/>
<comment type="caution">
    <text evidence="2">The sequence shown here is derived from an EMBL/GenBank/DDBJ whole genome shotgun (WGS) entry which is preliminary data.</text>
</comment>
<name>A0A0G1IMX6_9BACT</name>
<keyword evidence="1" id="KW-1133">Transmembrane helix</keyword>
<dbReference type="AlphaFoldDB" id="A0A0G1IMX6"/>
<organism evidence="2 3">
    <name type="scientific">Candidatus Giovannonibacteria bacterium GW2011_GWA1_44_25</name>
    <dbReference type="NCBI Taxonomy" id="1618645"/>
    <lineage>
        <taxon>Bacteria</taxon>
        <taxon>Candidatus Giovannoniibacteriota</taxon>
    </lineage>
</organism>
<protein>
    <submittedName>
        <fullName evidence="2">Uncharacterized protein</fullName>
    </submittedName>
</protein>
<accession>A0A0G1IMX6</accession>
<keyword evidence="1" id="KW-0812">Transmembrane</keyword>
<dbReference type="EMBL" id="LCIR01000002">
    <property type="protein sequence ID" value="KKT60283.1"/>
    <property type="molecule type" value="Genomic_DNA"/>
</dbReference>
<evidence type="ECO:0000313" key="2">
    <source>
        <dbReference type="EMBL" id="KKT60283.1"/>
    </source>
</evidence>
<evidence type="ECO:0000313" key="3">
    <source>
        <dbReference type="Proteomes" id="UP000034087"/>
    </source>
</evidence>